<keyword evidence="4" id="KW-0808">Transferase</keyword>
<feature type="transmembrane region" description="Helical" evidence="1">
    <location>
        <begin position="223"/>
        <end position="241"/>
    </location>
</feature>
<dbReference type="Pfam" id="PF19040">
    <property type="entry name" value="SGNH"/>
    <property type="match status" value="1"/>
</dbReference>
<feature type="domain" description="Acyltransferase 3" evidence="2">
    <location>
        <begin position="8"/>
        <end position="327"/>
    </location>
</feature>
<feature type="transmembrane region" description="Helical" evidence="1">
    <location>
        <begin position="167"/>
        <end position="184"/>
    </location>
</feature>
<keyword evidence="1" id="KW-0472">Membrane</keyword>
<dbReference type="EC" id="2.3.1.-" evidence="4"/>
<name>A0A1X7AB01_9RHOB</name>
<dbReference type="PANTHER" id="PTHR23028:SF53">
    <property type="entry name" value="ACYL_TRANSF_3 DOMAIN-CONTAINING PROTEIN"/>
    <property type="match status" value="1"/>
</dbReference>
<keyword evidence="1" id="KW-0812">Transmembrane</keyword>
<dbReference type="Pfam" id="PF01757">
    <property type="entry name" value="Acyl_transf_3"/>
    <property type="match status" value="1"/>
</dbReference>
<feature type="domain" description="SGNH" evidence="3">
    <location>
        <begin position="396"/>
        <end position="634"/>
    </location>
</feature>
<dbReference type="EMBL" id="FWFN01000012">
    <property type="protein sequence ID" value="SLN74522.1"/>
    <property type="molecule type" value="Genomic_DNA"/>
</dbReference>
<protein>
    <submittedName>
        <fullName evidence="4">O-acetyltransferase OatA</fullName>
        <ecNumber evidence="4">2.3.1.-</ecNumber>
    </submittedName>
</protein>
<feature type="transmembrane region" description="Helical" evidence="1">
    <location>
        <begin position="191"/>
        <end position="211"/>
    </location>
</feature>
<dbReference type="GO" id="GO:0016020">
    <property type="term" value="C:membrane"/>
    <property type="evidence" value="ECO:0007669"/>
    <property type="project" value="TreeGrafter"/>
</dbReference>
<dbReference type="GO" id="GO:0009103">
    <property type="term" value="P:lipopolysaccharide biosynthetic process"/>
    <property type="evidence" value="ECO:0007669"/>
    <property type="project" value="TreeGrafter"/>
</dbReference>
<keyword evidence="5" id="KW-1185">Reference proteome</keyword>
<reference evidence="4 5" key="1">
    <citation type="submission" date="2017-03" db="EMBL/GenBank/DDBJ databases">
        <authorList>
            <person name="Afonso C.L."/>
            <person name="Miller P.J."/>
            <person name="Scott M.A."/>
            <person name="Spackman E."/>
            <person name="Goraichik I."/>
            <person name="Dimitrov K.M."/>
            <person name="Suarez D.L."/>
            <person name="Swayne D.E."/>
        </authorList>
    </citation>
    <scope>NUCLEOTIDE SEQUENCE [LARGE SCALE GENOMIC DNA]</scope>
    <source>
        <strain evidence="4 5">CECT 7751</strain>
    </source>
</reference>
<evidence type="ECO:0000313" key="4">
    <source>
        <dbReference type="EMBL" id="SLN74522.1"/>
    </source>
</evidence>
<dbReference type="RefSeq" id="WP_085890178.1">
    <property type="nucleotide sequence ID" value="NZ_FWFN01000012.1"/>
</dbReference>
<dbReference type="GO" id="GO:0016747">
    <property type="term" value="F:acyltransferase activity, transferring groups other than amino-acyl groups"/>
    <property type="evidence" value="ECO:0007669"/>
    <property type="project" value="InterPro"/>
</dbReference>
<feature type="transmembrane region" description="Helical" evidence="1">
    <location>
        <begin position="347"/>
        <end position="366"/>
    </location>
</feature>
<keyword evidence="4" id="KW-0012">Acyltransferase</keyword>
<feature type="transmembrane region" description="Helical" evidence="1">
    <location>
        <begin position="33"/>
        <end position="53"/>
    </location>
</feature>
<feature type="transmembrane region" description="Helical" evidence="1">
    <location>
        <begin position="248"/>
        <end position="268"/>
    </location>
</feature>
<feature type="transmembrane region" description="Helical" evidence="1">
    <location>
        <begin position="74"/>
        <end position="93"/>
    </location>
</feature>
<dbReference type="InterPro" id="IPR043968">
    <property type="entry name" value="SGNH"/>
</dbReference>
<evidence type="ECO:0000313" key="5">
    <source>
        <dbReference type="Proteomes" id="UP000193963"/>
    </source>
</evidence>
<dbReference type="Proteomes" id="UP000193963">
    <property type="component" value="Unassembled WGS sequence"/>
</dbReference>
<proteinExistence type="predicted"/>
<evidence type="ECO:0000256" key="1">
    <source>
        <dbReference type="SAM" id="Phobius"/>
    </source>
</evidence>
<evidence type="ECO:0000259" key="2">
    <source>
        <dbReference type="Pfam" id="PF01757"/>
    </source>
</evidence>
<sequence>MSTTYRPDIDGLRTVAVLPVVLFHLGFEIFGGGYVGVDVFFVISGYLISGILWRDMQRGRFSLRDFYERRARRILPVLFVVLTLTGLAGLAVLTPAELDELGETLLGAVFFVSNLVLYLQSGYFDAASHAKPLLHTWSLAVEEQFYIFFPLILWALLRFAGERAARWAIPAIIVTTFAATLWILPKDTSLAFYATPLRAWELLAGAFLAIWTPRRLPGAANHAVSVLGLGLILGPVFLYTAETRFPGLTALPPVLGAALLIWAGPGALAGRLLALRPFVGVGLISYSLYMWHWPMIVLPQLVLIRPLGLVEQLGLLALMLAVSWLSWKYIEGPFRKPTGLLKTSRGVFAASGAALLSLSVLGALFVGAQGLPGRFPAPVLQIARTAEEVGGLRQQCPFETQLSRTVGFCHLGPEGPPRVLVWGDSHAAALYPMMETLLQQQDMPGEIVANYGCPPVLNLVEPDTPHCAPFAQRILDRAIDQGVEKIILVGIWRGALLTKVTEYQGRPGTDRDSRRANVTAALTDMIASLQGQGIDVAVMMPVPGSPYSVPEAMFRQAVLPLPGTNRGELRRTEAYYADLTAPLRAGATRADLVLEVAPLLCAEGSCAVETGGQPLYRDTNHPSHAMNRLLLPVLGPQISSFINRDASTFAGHDRS</sequence>
<keyword evidence="1" id="KW-1133">Transmembrane helix</keyword>
<dbReference type="InterPro" id="IPR050879">
    <property type="entry name" value="Acyltransferase_3"/>
</dbReference>
<organism evidence="4 5">
    <name type="scientific">Pseudooceanicola marinus</name>
    <dbReference type="NCBI Taxonomy" id="396013"/>
    <lineage>
        <taxon>Bacteria</taxon>
        <taxon>Pseudomonadati</taxon>
        <taxon>Pseudomonadota</taxon>
        <taxon>Alphaproteobacteria</taxon>
        <taxon>Rhodobacterales</taxon>
        <taxon>Paracoccaceae</taxon>
        <taxon>Pseudooceanicola</taxon>
    </lineage>
</organism>
<dbReference type="PANTHER" id="PTHR23028">
    <property type="entry name" value="ACETYLTRANSFERASE"/>
    <property type="match status" value="1"/>
</dbReference>
<dbReference type="AlphaFoldDB" id="A0A1X7AB01"/>
<feature type="transmembrane region" description="Helical" evidence="1">
    <location>
        <begin position="303"/>
        <end position="327"/>
    </location>
</feature>
<accession>A0A1X7AB01</accession>
<gene>
    <name evidence="4" type="primary">oatA_3</name>
    <name evidence="4" type="ORF">PSM7751_04167</name>
</gene>
<dbReference type="OrthoDB" id="9796461at2"/>
<dbReference type="InterPro" id="IPR002656">
    <property type="entry name" value="Acyl_transf_3_dom"/>
</dbReference>
<evidence type="ECO:0000259" key="3">
    <source>
        <dbReference type="Pfam" id="PF19040"/>
    </source>
</evidence>